<dbReference type="InterPro" id="IPR013103">
    <property type="entry name" value="RVT_2"/>
</dbReference>
<gene>
    <name evidence="3" type="ORF">KK1_020552</name>
</gene>
<evidence type="ECO:0000313" key="4">
    <source>
        <dbReference type="Proteomes" id="UP000075243"/>
    </source>
</evidence>
<feature type="domain" description="Reverse transcriptase Ty1/copia-type" evidence="2">
    <location>
        <begin position="12"/>
        <end position="137"/>
    </location>
</feature>
<reference evidence="3 4" key="1">
    <citation type="journal article" date="2012" name="Nat. Biotechnol.">
        <title>Draft genome sequence of pigeonpea (Cajanus cajan), an orphan legume crop of resource-poor farmers.</title>
        <authorList>
            <person name="Varshney R.K."/>
            <person name="Chen W."/>
            <person name="Li Y."/>
            <person name="Bharti A.K."/>
            <person name="Saxena R.K."/>
            <person name="Schlueter J.A."/>
            <person name="Donoghue M.T."/>
            <person name="Azam S."/>
            <person name="Fan G."/>
            <person name="Whaley A.M."/>
            <person name="Farmer A.D."/>
            <person name="Sheridan J."/>
            <person name="Iwata A."/>
            <person name="Tuteja R."/>
            <person name="Penmetsa R.V."/>
            <person name="Wu W."/>
            <person name="Upadhyaya H.D."/>
            <person name="Yang S.P."/>
            <person name="Shah T."/>
            <person name="Saxena K.B."/>
            <person name="Michael T."/>
            <person name="McCombie W.R."/>
            <person name="Yang B."/>
            <person name="Zhang G."/>
            <person name="Yang H."/>
            <person name="Wang J."/>
            <person name="Spillane C."/>
            <person name="Cook D.R."/>
            <person name="May G.D."/>
            <person name="Xu X."/>
            <person name="Jackson S.A."/>
        </authorList>
    </citation>
    <scope>NUCLEOTIDE SEQUENCE [LARGE SCALE GENOMIC DNA]</scope>
    <source>
        <strain evidence="4">cv. Asha</strain>
    </source>
</reference>
<evidence type="ECO:0000259" key="2">
    <source>
        <dbReference type="Pfam" id="PF07727"/>
    </source>
</evidence>
<evidence type="ECO:0000256" key="1">
    <source>
        <dbReference type="SAM" id="Phobius"/>
    </source>
</evidence>
<dbReference type="Gramene" id="C.cajan_19964.t">
    <property type="protein sequence ID" value="C.cajan_19964.t"/>
    <property type="gene ID" value="C.cajan_19964"/>
</dbReference>
<name>A0A151UAP9_CAJCA</name>
<sequence length="139" mass="15855">MQQLQRFESIDHSLVCKLNKALYGLKQAPQQWLLNNGLKDYDIHFFRFGFKASKCDPSLFVHTLGTAVVYLLVYVDVITITGNLSFLVQTLIGKLDSNFSLKHLGPLEYFLSIEVKYQASGSVYLTQGKYIRDLLTKLT</sequence>
<accession>A0A151UAP9</accession>
<dbReference type="STRING" id="3821.A0A151UAP9"/>
<keyword evidence="1" id="KW-0812">Transmembrane</keyword>
<dbReference type="AlphaFoldDB" id="A0A151UAP9"/>
<organism evidence="3 4">
    <name type="scientific">Cajanus cajan</name>
    <name type="common">Pigeon pea</name>
    <name type="synonym">Cajanus indicus</name>
    <dbReference type="NCBI Taxonomy" id="3821"/>
    <lineage>
        <taxon>Eukaryota</taxon>
        <taxon>Viridiplantae</taxon>
        <taxon>Streptophyta</taxon>
        <taxon>Embryophyta</taxon>
        <taxon>Tracheophyta</taxon>
        <taxon>Spermatophyta</taxon>
        <taxon>Magnoliopsida</taxon>
        <taxon>eudicotyledons</taxon>
        <taxon>Gunneridae</taxon>
        <taxon>Pentapetalae</taxon>
        <taxon>rosids</taxon>
        <taxon>fabids</taxon>
        <taxon>Fabales</taxon>
        <taxon>Fabaceae</taxon>
        <taxon>Papilionoideae</taxon>
        <taxon>50 kb inversion clade</taxon>
        <taxon>NPAAA clade</taxon>
        <taxon>indigoferoid/millettioid clade</taxon>
        <taxon>Phaseoleae</taxon>
        <taxon>Cajanus</taxon>
    </lineage>
</organism>
<feature type="transmembrane region" description="Helical" evidence="1">
    <location>
        <begin position="67"/>
        <end position="92"/>
    </location>
</feature>
<keyword evidence="1" id="KW-0472">Membrane</keyword>
<keyword evidence="4" id="KW-1185">Reference proteome</keyword>
<dbReference type="Proteomes" id="UP000075243">
    <property type="component" value="Chromosome 1"/>
</dbReference>
<dbReference type="Pfam" id="PF07727">
    <property type="entry name" value="RVT_2"/>
    <property type="match status" value="1"/>
</dbReference>
<protein>
    <submittedName>
        <fullName evidence="3">Retrovirus-related Pol polyprotein from transposon TNT 1-94</fullName>
    </submittedName>
</protein>
<dbReference type="EMBL" id="CM003603">
    <property type="protein sequence ID" value="KYP76318.1"/>
    <property type="molecule type" value="Genomic_DNA"/>
</dbReference>
<keyword evidence="1" id="KW-1133">Transmembrane helix</keyword>
<evidence type="ECO:0000313" key="3">
    <source>
        <dbReference type="EMBL" id="KYP76318.1"/>
    </source>
</evidence>
<proteinExistence type="predicted"/>